<dbReference type="AlphaFoldDB" id="A0AAP2E2I3"/>
<dbReference type="EMBL" id="JAHESE010000043">
    <property type="protein sequence ID" value="MBT1711893.1"/>
    <property type="molecule type" value="Genomic_DNA"/>
</dbReference>
<dbReference type="CDD" id="cd08977">
    <property type="entry name" value="SusD"/>
    <property type="match status" value="1"/>
</dbReference>
<dbReference type="PROSITE" id="PS51257">
    <property type="entry name" value="PROKAR_LIPOPROTEIN"/>
    <property type="match status" value="1"/>
</dbReference>
<sequence>MKHIFKVGTLIICGLFAAVSCDDFVDIDPRYTQDGDNYFLNPNDYQRALIGAYDLMQTSYLDLWIGEVASDNSIAGGESVTDTQGLHQIDAMTHGGVNNELRGLWRFMYSGVARVNFIFVNKDNIEFADKARIMAEASFLRAYYYFELVKFFGGVPLVIDRNLAPRDVSSIPRASAQEVYAQIESDLQVATEVLEWTVPVKGRITKGAALALLGKVYLYQNKFAESATVLDRVITEGPYDLFDNFETMFRVANESSAETVFDIQYVGSEGGSYGCLVCLEGFAAVGFHGIRGYKGPIYGDGNSYNLPTQDLVDAFEDNDPRLGFSVLDIEAFKAEQTETVEYVQGVGGHTGYYNRKYLKRLDELGPGDNDLTSPVNHKVIRFADVLLMAAEAHNRKPSADNATALAYLNRVRTRPSVNMPALNVTGTALTEAIYHERRVEFAGEGLRFFDLVRTGKATDEIEGFVAGKHELFPIPQDEIDLAGAGWLQNPLY</sequence>
<dbReference type="Pfam" id="PF07980">
    <property type="entry name" value="SusD_RagB"/>
    <property type="match status" value="1"/>
</dbReference>
<keyword evidence="4" id="KW-0472">Membrane</keyword>
<feature type="domain" description="RagB/SusD" evidence="6">
    <location>
        <begin position="307"/>
        <end position="462"/>
    </location>
</feature>
<dbReference type="Proteomes" id="UP001319080">
    <property type="component" value="Unassembled WGS sequence"/>
</dbReference>
<evidence type="ECO:0000256" key="1">
    <source>
        <dbReference type="ARBA" id="ARBA00004442"/>
    </source>
</evidence>
<dbReference type="Gene3D" id="1.25.40.390">
    <property type="match status" value="1"/>
</dbReference>
<evidence type="ECO:0000256" key="5">
    <source>
        <dbReference type="ARBA" id="ARBA00023237"/>
    </source>
</evidence>
<comment type="similarity">
    <text evidence="2">Belongs to the SusD family.</text>
</comment>
<evidence type="ECO:0000259" key="6">
    <source>
        <dbReference type="Pfam" id="PF07980"/>
    </source>
</evidence>
<dbReference type="RefSeq" id="WP_254087462.1">
    <property type="nucleotide sequence ID" value="NZ_JAHESE010000043.1"/>
</dbReference>
<keyword evidence="5" id="KW-0998">Cell outer membrane</keyword>
<evidence type="ECO:0000256" key="2">
    <source>
        <dbReference type="ARBA" id="ARBA00006275"/>
    </source>
</evidence>
<protein>
    <submittedName>
        <fullName evidence="8">RagB/SusD family nutrient uptake outer membrane protein</fullName>
    </submittedName>
</protein>
<comment type="caution">
    <text evidence="8">The sequence shown here is derived from an EMBL/GenBank/DDBJ whole genome shotgun (WGS) entry which is preliminary data.</text>
</comment>
<name>A0AAP2E2I3_9BACT</name>
<accession>A0AAP2E2I3</accession>
<comment type="subcellular location">
    <subcellularLocation>
        <location evidence="1">Cell outer membrane</location>
    </subcellularLocation>
</comment>
<dbReference type="InterPro" id="IPR033985">
    <property type="entry name" value="SusD-like_N"/>
</dbReference>
<keyword evidence="3" id="KW-0732">Signal</keyword>
<dbReference type="GO" id="GO:0009279">
    <property type="term" value="C:cell outer membrane"/>
    <property type="evidence" value="ECO:0007669"/>
    <property type="project" value="UniProtKB-SubCell"/>
</dbReference>
<keyword evidence="9" id="KW-1185">Reference proteome</keyword>
<dbReference type="InterPro" id="IPR011990">
    <property type="entry name" value="TPR-like_helical_dom_sf"/>
</dbReference>
<evidence type="ECO:0000313" key="8">
    <source>
        <dbReference type="EMBL" id="MBT1711893.1"/>
    </source>
</evidence>
<evidence type="ECO:0000256" key="4">
    <source>
        <dbReference type="ARBA" id="ARBA00023136"/>
    </source>
</evidence>
<reference evidence="8 9" key="1">
    <citation type="submission" date="2021-05" db="EMBL/GenBank/DDBJ databases">
        <title>A Polyphasic approach of four new species of the genus Ohtaekwangia: Ohtaekwangia histidinii sp. nov., Ohtaekwangia cretensis sp. nov., Ohtaekwangia indiensis sp. nov., Ohtaekwangia reichenbachii sp. nov. from diverse environment.</title>
        <authorList>
            <person name="Octaviana S."/>
        </authorList>
    </citation>
    <scope>NUCLEOTIDE SEQUENCE [LARGE SCALE GENOMIC DNA]</scope>
    <source>
        <strain evidence="8 9">PWU5</strain>
    </source>
</reference>
<feature type="domain" description="SusD-like N-terminal" evidence="7">
    <location>
        <begin position="58"/>
        <end position="218"/>
    </location>
</feature>
<dbReference type="InterPro" id="IPR012944">
    <property type="entry name" value="SusD_RagB_dom"/>
</dbReference>
<evidence type="ECO:0000256" key="3">
    <source>
        <dbReference type="ARBA" id="ARBA00022729"/>
    </source>
</evidence>
<organism evidence="8 9">
    <name type="scientific">Dawidia cretensis</name>
    <dbReference type="NCBI Taxonomy" id="2782350"/>
    <lineage>
        <taxon>Bacteria</taxon>
        <taxon>Pseudomonadati</taxon>
        <taxon>Bacteroidota</taxon>
        <taxon>Cytophagia</taxon>
        <taxon>Cytophagales</taxon>
        <taxon>Chryseotaleaceae</taxon>
        <taxon>Dawidia</taxon>
    </lineage>
</organism>
<dbReference type="Pfam" id="PF14322">
    <property type="entry name" value="SusD-like_3"/>
    <property type="match status" value="1"/>
</dbReference>
<proteinExistence type="inferred from homology"/>
<dbReference type="SUPFAM" id="SSF48452">
    <property type="entry name" value="TPR-like"/>
    <property type="match status" value="1"/>
</dbReference>
<evidence type="ECO:0000259" key="7">
    <source>
        <dbReference type="Pfam" id="PF14322"/>
    </source>
</evidence>
<evidence type="ECO:0000313" key="9">
    <source>
        <dbReference type="Proteomes" id="UP001319080"/>
    </source>
</evidence>
<gene>
    <name evidence="8" type="ORF">KK062_26865</name>
</gene>